<dbReference type="GO" id="GO:0003677">
    <property type="term" value="F:DNA binding"/>
    <property type="evidence" value="ECO:0007669"/>
    <property type="project" value="UniProtKB-KW"/>
</dbReference>
<dbReference type="Gene3D" id="1.20.120.530">
    <property type="entry name" value="GntR ligand-binding domain-like"/>
    <property type="match status" value="2"/>
</dbReference>
<evidence type="ECO:0000259" key="4">
    <source>
        <dbReference type="PROSITE" id="PS50949"/>
    </source>
</evidence>
<evidence type="ECO:0000313" key="5">
    <source>
        <dbReference type="EMBL" id="NNH70870.1"/>
    </source>
</evidence>
<dbReference type="GO" id="GO:0003700">
    <property type="term" value="F:DNA-binding transcription factor activity"/>
    <property type="evidence" value="ECO:0007669"/>
    <property type="project" value="InterPro"/>
</dbReference>
<dbReference type="InterPro" id="IPR000524">
    <property type="entry name" value="Tscrpt_reg_HTH_GntR"/>
</dbReference>
<dbReference type="SUPFAM" id="SSF46785">
    <property type="entry name" value="Winged helix' DNA-binding domain"/>
    <property type="match status" value="2"/>
</dbReference>
<keyword evidence="6" id="KW-1185">Reference proteome</keyword>
<dbReference type="EMBL" id="JABELX010000004">
    <property type="protein sequence ID" value="NNH70870.1"/>
    <property type="molecule type" value="Genomic_DNA"/>
</dbReference>
<dbReference type="SMART" id="SM00895">
    <property type="entry name" value="FCD"/>
    <property type="match status" value="2"/>
</dbReference>
<protein>
    <submittedName>
        <fullName evidence="5">FadR family transcriptional regulator</fullName>
    </submittedName>
</protein>
<dbReference type="RefSeq" id="WP_067523274.1">
    <property type="nucleotide sequence ID" value="NZ_JABELX010000004.1"/>
</dbReference>
<keyword evidence="1" id="KW-0805">Transcription regulation</keyword>
<dbReference type="Proteomes" id="UP000586827">
    <property type="component" value="Unassembled WGS sequence"/>
</dbReference>
<dbReference type="InterPro" id="IPR036390">
    <property type="entry name" value="WH_DNA-bd_sf"/>
</dbReference>
<gene>
    <name evidence="5" type="ORF">HLB23_13520</name>
</gene>
<evidence type="ECO:0000256" key="1">
    <source>
        <dbReference type="ARBA" id="ARBA00023015"/>
    </source>
</evidence>
<feature type="domain" description="HTH gntR-type" evidence="4">
    <location>
        <begin position="271"/>
        <end position="341"/>
    </location>
</feature>
<accession>A0A849C357</accession>
<name>A0A849C357_9NOCA</name>
<dbReference type="PANTHER" id="PTHR43537:SF44">
    <property type="entry name" value="GNTR FAMILY REGULATORY PROTEIN"/>
    <property type="match status" value="1"/>
</dbReference>
<keyword evidence="2" id="KW-0238">DNA-binding</keyword>
<organism evidence="5 6">
    <name type="scientific">Nocardia uniformis</name>
    <dbReference type="NCBI Taxonomy" id="53432"/>
    <lineage>
        <taxon>Bacteria</taxon>
        <taxon>Bacillati</taxon>
        <taxon>Actinomycetota</taxon>
        <taxon>Actinomycetes</taxon>
        <taxon>Mycobacteriales</taxon>
        <taxon>Nocardiaceae</taxon>
        <taxon>Nocardia</taxon>
    </lineage>
</organism>
<evidence type="ECO:0000256" key="2">
    <source>
        <dbReference type="ARBA" id="ARBA00023125"/>
    </source>
</evidence>
<dbReference type="PROSITE" id="PS50949">
    <property type="entry name" value="HTH_GNTR"/>
    <property type="match status" value="2"/>
</dbReference>
<dbReference type="AlphaFoldDB" id="A0A849C357"/>
<feature type="domain" description="HTH gntR-type" evidence="4">
    <location>
        <begin position="23"/>
        <end position="93"/>
    </location>
</feature>
<dbReference type="SMART" id="SM00345">
    <property type="entry name" value="HTH_GNTR"/>
    <property type="match status" value="2"/>
</dbReference>
<evidence type="ECO:0000256" key="3">
    <source>
        <dbReference type="ARBA" id="ARBA00023163"/>
    </source>
</evidence>
<dbReference type="InterPro" id="IPR011711">
    <property type="entry name" value="GntR_C"/>
</dbReference>
<evidence type="ECO:0000313" key="6">
    <source>
        <dbReference type="Proteomes" id="UP000586827"/>
    </source>
</evidence>
<dbReference type="SUPFAM" id="SSF48008">
    <property type="entry name" value="GntR ligand-binding domain-like"/>
    <property type="match status" value="2"/>
</dbReference>
<dbReference type="InterPro" id="IPR008920">
    <property type="entry name" value="TF_FadR/GntR_C"/>
</dbReference>
<keyword evidence="3" id="KW-0804">Transcription</keyword>
<dbReference type="PANTHER" id="PTHR43537">
    <property type="entry name" value="TRANSCRIPTIONAL REGULATOR, GNTR FAMILY"/>
    <property type="match status" value="1"/>
</dbReference>
<dbReference type="InterPro" id="IPR036388">
    <property type="entry name" value="WH-like_DNA-bd_sf"/>
</dbReference>
<proteinExistence type="predicted"/>
<sequence length="494" mass="53196">MANAVETEHVDGDAGTAAAVPSARLAAQIAHRIEETVIAGGWPVGTSLGSEVELRERFGVSRSVLREAVRLVEHHQVARMRRGPNGGLFVSAPDAGPATRATVIYLEYVGTSVADLLEARLLLEPIAAGLAGEQITEEGIALLRGTLDNEAACQGDRGVSAQDPLHPLLGELSGNPVLRLFIDVLTRLTARYAHTSRQVSKAEVAESKRVSHEAHMSIVDAVIASDAAIAQMALIAHLEAIAAWIEAHRVRHRTRIPGPVVEPEIVEGPQAKLAEVLASRIHDDIVARGWQVGMVLGSESDLLARYGISRSVLREAVRLLEYHSVARMRRGPGGGLVIATPEPQASIDTMALFLEYQGVTTDNLRVVRNAIELGVVVRATARHAQGDTGIAERLRATTQLTADGPEDYVHKADSFHTELADSAGNPVLSLFLAIITELFRRHTAEYSRPAPGETAAAEVRHAHERILDAVLAGDSGLARHRMRRHLDALAPWWA</sequence>
<dbReference type="Pfam" id="PF07729">
    <property type="entry name" value="FCD"/>
    <property type="match status" value="2"/>
</dbReference>
<reference evidence="5 6" key="1">
    <citation type="submission" date="2020-05" db="EMBL/GenBank/DDBJ databases">
        <title>MicrobeNet Type strains.</title>
        <authorList>
            <person name="Nicholson A.C."/>
        </authorList>
    </citation>
    <scope>NUCLEOTIDE SEQUENCE [LARGE SCALE GENOMIC DNA]</scope>
    <source>
        <strain evidence="5 6">JCM 3224</strain>
    </source>
</reference>
<dbReference type="Pfam" id="PF00392">
    <property type="entry name" value="GntR"/>
    <property type="match status" value="2"/>
</dbReference>
<comment type="caution">
    <text evidence="5">The sequence shown here is derived from an EMBL/GenBank/DDBJ whole genome shotgun (WGS) entry which is preliminary data.</text>
</comment>
<dbReference type="Gene3D" id="1.10.10.10">
    <property type="entry name" value="Winged helix-like DNA-binding domain superfamily/Winged helix DNA-binding domain"/>
    <property type="match status" value="2"/>
</dbReference>